<evidence type="ECO:0000259" key="8">
    <source>
        <dbReference type="Pfam" id="PF10307"/>
    </source>
</evidence>
<keyword evidence="3 6" id="KW-1133">Transmembrane helix</keyword>
<comment type="subcellular location">
    <subcellularLocation>
        <location evidence="1">Membrane</location>
        <topology evidence="1">Multi-pass membrane protein</topology>
    </subcellularLocation>
</comment>
<dbReference type="GO" id="GO:0004252">
    <property type="term" value="F:serine-type endopeptidase activity"/>
    <property type="evidence" value="ECO:0007669"/>
    <property type="project" value="InterPro"/>
</dbReference>
<dbReference type="Pfam" id="PF04114">
    <property type="entry name" value="Gaa1"/>
    <property type="match status" value="1"/>
</dbReference>
<feature type="compositionally biased region" description="Gly residues" evidence="5">
    <location>
        <begin position="1480"/>
        <end position="1496"/>
    </location>
</feature>
<evidence type="ECO:0000256" key="3">
    <source>
        <dbReference type="ARBA" id="ARBA00022989"/>
    </source>
</evidence>
<dbReference type="SMR" id="A0A194W739"/>
<reference evidence="9" key="1">
    <citation type="submission" date="2014-12" db="EMBL/GenBank/DDBJ databases">
        <title>Genome Sequence of Valsa Canker Pathogens Uncovers a Specific Adaption of Colonization on Woody Bark.</title>
        <authorList>
            <person name="Yin Z."/>
            <person name="Liu H."/>
            <person name="Gao X."/>
            <person name="Li Z."/>
            <person name="Song N."/>
            <person name="Ke X."/>
            <person name="Dai Q."/>
            <person name="Wu Y."/>
            <person name="Sun Y."/>
            <person name="Xu J.-R."/>
            <person name="Kang Z.K."/>
            <person name="Wang L."/>
            <person name="Huang L."/>
        </authorList>
    </citation>
    <scope>NUCLEOTIDE SEQUENCE [LARGE SCALE GENOMIC DNA]</scope>
    <source>
        <strain evidence="9">03-8</strain>
    </source>
</reference>
<feature type="transmembrane region" description="Helical" evidence="6">
    <location>
        <begin position="779"/>
        <end position="798"/>
    </location>
</feature>
<feature type="compositionally biased region" description="Basic and acidic residues" evidence="5">
    <location>
        <begin position="698"/>
        <end position="712"/>
    </location>
</feature>
<dbReference type="GO" id="GO:0042765">
    <property type="term" value="C:GPI-anchor transamidase complex"/>
    <property type="evidence" value="ECO:0007669"/>
    <property type="project" value="InterPro"/>
</dbReference>
<feature type="transmembrane region" description="Helical" evidence="6">
    <location>
        <begin position="818"/>
        <end position="847"/>
    </location>
</feature>
<evidence type="ECO:0000256" key="2">
    <source>
        <dbReference type="ARBA" id="ARBA00022692"/>
    </source>
</evidence>
<feature type="compositionally biased region" description="Gly residues" evidence="5">
    <location>
        <begin position="1400"/>
        <end position="1443"/>
    </location>
</feature>
<feature type="transmembrane region" description="Helical" evidence="6">
    <location>
        <begin position="21"/>
        <end position="44"/>
    </location>
</feature>
<dbReference type="InterPro" id="IPR022764">
    <property type="entry name" value="Peptidase_S54_rhomboid_dom"/>
</dbReference>
<dbReference type="SUPFAM" id="SSF53187">
    <property type="entry name" value="Zn-dependent exopeptidases"/>
    <property type="match status" value="1"/>
</dbReference>
<feature type="transmembrane region" description="Helical" evidence="6">
    <location>
        <begin position="859"/>
        <end position="882"/>
    </location>
</feature>
<dbReference type="SUPFAM" id="SSF144091">
    <property type="entry name" value="Rhomboid-like"/>
    <property type="match status" value="1"/>
</dbReference>
<name>A0A194W739_CYTMA</name>
<dbReference type="Gene3D" id="3.40.630.10">
    <property type="entry name" value="Zn peptidases"/>
    <property type="match status" value="1"/>
</dbReference>
<dbReference type="InterPro" id="IPR035952">
    <property type="entry name" value="Rhomboid-like_sf"/>
</dbReference>
<keyword evidence="4 6" id="KW-0472">Membrane</keyword>
<evidence type="ECO:0000313" key="9">
    <source>
        <dbReference type="EMBL" id="KUI71898.1"/>
    </source>
</evidence>
<proteinExistence type="predicted"/>
<feature type="region of interest" description="Disordered" evidence="5">
    <location>
        <begin position="697"/>
        <end position="727"/>
    </location>
</feature>
<keyword evidence="10" id="KW-1185">Reference proteome</keyword>
<feature type="transmembrane region" description="Helical" evidence="6">
    <location>
        <begin position="127"/>
        <end position="148"/>
    </location>
</feature>
<dbReference type="EMBL" id="CM003105">
    <property type="protein sequence ID" value="KUI71898.1"/>
    <property type="molecule type" value="Genomic_DNA"/>
</dbReference>
<evidence type="ECO:0000259" key="7">
    <source>
        <dbReference type="Pfam" id="PF01694"/>
    </source>
</evidence>
<dbReference type="PANTHER" id="PTHR13304">
    <property type="entry name" value="GLYCOSYLPHOSPHATIDYLINOSITOL ANCHOR ATTACHMENT 1 PROTEIN"/>
    <property type="match status" value="1"/>
</dbReference>
<protein>
    <submittedName>
        <fullName evidence="9">Rhomboid protein 2</fullName>
    </submittedName>
</protein>
<dbReference type="FunFam" id="3.40.630.10:FF:000121">
    <property type="entry name" value="GPI transamidase component (GAA1), putative"/>
    <property type="match status" value="1"/>
</dbReference>
<dbReference type="InterPro" id="IPR007246">
    <property type="entry name" value="Gaa1"/>
</dbReference>
<feature type="transmembrane region" description="Helical" evidence="6">
    <location>
        <begin position="74"/>
        <end position="93"/>
    </location>
</feature>
<dbReference type="InterPro" id="IPR018812">
    <property type="entry name" value="SAK_HAD"/>
</dbReference>
<keyword evidence="2 6" id="KW-0812">Transmembrane</keyword>
<organism evidence="9 10">
    <name type="scientific">Cytospora mali</name>
    <name type="common">Apple Valsa canker fungus</name>
    <name type="synonym">Valsa mali</name>
    <dbReference type="NCBI Taxonomy" id="578113"/>
    <lineage>
        <taxon>Eukaryota</taxon>
        <taxon>Fungi</taxon>
        <taxon>Dikarya</taxon>
        <taxon>Ascomycota</taxon>
        <taxon>Pezizomycotina</taxon>
        <taxon>Sordariomycetes</taxon>
        <taxon>Sordariomycetidae</taxon>
        <taxon>Diaporthales</taxon>
        <taxon>Cytosporaceae</taxon>
        <taxon>Cytospora</taxon>
    </lineage>
</organism>
<dbReference type="GO" id="GO:0016255">
    <property type="term" value="P:attachment of GPI anchor to protein"/>
    <property type="evidence" value="ECO:0007669"/>
    <property type="project" value="TreeGrafter"/>
</dbReference>
<feature type="transmembrane region" description="Helical" evidence="6">
    <location>
        <begin position="747"/>
        <end position="767"/>
    </location>
</feature>
<gene>
    <name evidence="9" type="ORF">VM1G_07874</name>
</gene>
<feature type="transmembrane region" description="Helical" evidence="6">
    <location>
        <begin position="324"/>
        <end position="342"/>
    </location>
</feature>
<dbReference type="Gene3D" id="1.20.1540.10">
    <property type="entry name" value="Rhomboid-like"/>
    <property type="match status" value="1"/>
</dbReference>
<feature type="region of interest" description="Disordered" evidence="5">
    <location>
        <begin position="1350"/>
        <end position="1499"/>
    </location>
</feature>
<feature type="transmembrane region" description="Helical" evidence="6">
    <location>
        <begin position="100"/>
        <end position="121"/>
    </location>
</feature>
<dbReference type="OrthoDB" id="445301at2759"/>
<dbReference type="PANTHER" id="PTHR13304:SF0">
    <property type="entry name" value="GLYCOSYLPHOSPHATIDYLINOSITOL ANCHOR ATTACHMENT 1 PROTEIN"/>
    <property type="match status" value="1"/>
</dbReference>
<evidence type="ECO:0000256" key="5">
    <source>
        <dbReference type="SAM" id="MobiDB-lite"/>
    </source>
</evidence>
<evidence type="ECO:0000256" key="4">
    <source>
        <dbReference type="ARBA" id="ARBA00023136"/>
    </source>
</evidence>
<dbReference type="Proteomes" id="UP000078559">
    <property type="component" value="Chromosome 8"/>
</dbReference>
<feature type="domain" description="Peptidase S54 rhomboid" evidence="7">
    <location>
        <begin position="66"/>
        <end position="206"/>
    </location>
</feature>
<dbReference type="Pfam" id="PF01694">
    <property type="entry name" value="Rhomboid"/>
    <property type="match status" value="1"/>
</dbReference>
<feature type="compositionally biased region" description="Basic and acidic residues" evidence="5">
    <location>
        <begin position="1367"/>
        <end position="1390"/>
    </location>
</feature>
<evidence type="ECO:0000313" key="10">
    <source>
        <dbReference type="Proteomes" id="UP000078559"/>
    </source>
</evidence>
<sequence>MPAPPVRLPSFSAMRAKSYVYRLPLFTRLFVFITVTTWFAAALLRSTWDIQAWGALVPDEVGFATLYRTNTYPFIHLNFFHMIMNVVALTPLLERFESEYGTLTSLALFFGPFSTLPAALYMLVEKVILHSNSGVMGASIWFFLLLGMEAVRTYRTNPHFTIATYNIPTWTTPLVLAIVISALVPRSSLLGHLCGLTVGYVCGLGYMKLLSPPEKVLRWIEGKLNLLERLPRYVSVDQKTYGRFGVLPSAAVAPQGVALGPKFVYWRAFEKVTRQRSFPDQTVSRPTLLVDVDVDVNRSEESTKMPRLLSSALRLRRDPRLLKLPPYISLLCIIVGVAWLLMLPQNEYSRRTYISENALLPGQVHTYFGGSDQNVFRAYKHEVDELVGKSNIEVNDGLEGILKSIGLKSGRQNFTYTSSGNVHTGENIYAILQAPRGDATEAIVLVAAWKNVRDEHNKRGVALLLTLARYFRRWSLWSKDIILVVSPDSLAGPQAWVDAYHDAHDTRYIDSLPLKSGALQGAIAIDYTRETRFQSVHIVYDGINGQLPNLDLINSVVNIAGGQMGIGVSTQEMWSHSDSYEDRLRTMLRGMMKQGLGMASGPHSSFIPYHVDAITLQPYGDGWQDEMAMGRVIEGTFRSLNNLLEHLHQSFFFYLLMHKDRFVSIGTYLPSAMLIAANFTIISIALWVKSGQAGEAGEAEKPKVDEKPKQDGELDEGEKPDENEKDKVAVEKGQADALLTVATGRDLSLPLALVAGCQFLGVVPFYIFNHLPEGMHSPIFAIFTILNVALPHIISHLLSVNFQPTAQQYSLMQSFSLLLLGMFLSSLATLNFSLSLMVGLLSSPLSFMRPWPKMPAMRWVCTVLLNLVAPTAVLAMWSAYWWGASMGVGSIGEVLREAAFGWRVWGMYTSVVLSGRSRLIMPPTYGHGALPQPGQQNGAPLTPTSMGRWSVSAKQLPPVDKIKALHVYDFDNTLFRTPLPNQKLWNGYTIGLLSNQDAFANGGWWHDSRILEATGEGIEKEEPRAWDGWWNEKIVELVQLSIKQKDALTVLLTGRAESGFGELVKRIVASKGLDFDMVSLKPSVGPNKERFDNTMHFKQVFLRNLMETYKDAEEIRVYEDRPKHVQGFRAFLQEYNKRLQAAAGGSSAWRAPILAEVIQVAELSTNLNPVVEIAEIQKLINDHNEAVTNKVSGLKRDRLVIKKTVFFTGYMIDPTDTKKLLTLANIPEGLPDQELKYHANNIMICPKPCPPSILEKVGGMGNKMKWEVTGTACFDNSVWAACLRPVPSTSRFHTDNPSPLVVLAVRKGTRPQDAGKIKNWQPVPPDKAFVFETTVGEKVLLRIEAEDSSENAYESLFPSKNFKRKHAGDDSPGRGDNRPGGHFNQRRDNFHQQNNNNTHGGKGGRGGYGNFRGGGGYRGGSKGGRGGPRGGGHGRGGGRGGRGGHYRSLDDVGTREFSGSSSAMYDDNPSGGQWAAALQGNGGNNRPNGGGGGGDQHGVATAMDIDEKHGGDADVEMVDLGAARDEASPFSRFAWKRHS</sequence>
<evidence type="ECO:0000256" key="6">
    <source>
        <dbReference type="SAM" id="Phobius"/>
    </source>
</evidence>
<dbReference type="Pfam" id="PF10307">
    <property type="entry name" value="HAD_SAK_1"/>
    <property type="match status" value="1"/>
</dbReference>
<accession>A0A194W739</accession>
<evidence type="ECO:0000256" key="1">
    <source>
        <dbReference type="ARBA" id="ARBA00004141"/>
    </source>
</evidence>
<feature type="domain" description="Swiss Army Knife RNA repair protein HAD" evidence="8">
    <location>
        <begin position="977"/>
        <end position="1185"/>
    </location>
</feature>
<feature type="transmembrane region" description="Helical" evidence="6">
    <location>
        <begin position="160"/>
        <end position="183"/>
    </location>
</feature>